<keyword evidence="1" id="KW-0418">Kinase</keyword>
<protein>
    <submittedName>
        <fullName evidence="1">Nodulation receptor kinase</fullName>
    </submittedName>
</protein>
<keyword evidence="1" id="KW-0808">Transferase</keyword>
<keyword evidence="2" id="KW-1185">Reference proteome</keyword>
<proteinExistence type="predicted"/>
<comment type="caution">
    <text evidence="1">The sequence shown here is derived from an EMBL/GenBank/DDBJ whole genome shotgun (WGS) entry which is preliminary data.</text>
</comment>
<organism evidence="1 2">
    <name type="scientific">Melia azedarach</name>
    <name type="common">Chinaberry tree</name>
    <dbReference type="NCBI Taxonomy" id="155640"/>
    <lineage>
        <taxon>Eukaryota</taxon>
        <taxon>Viridiplantae</taxon>
        <taxon>Streptophyta</taxon>
        <taxon>Embryophyta</taxon>
        <taxon>Tracheophyta</taxon>
        <taxon>Spermatophyta</taxon>
        <taxon>Magnoliopsida</taxon>
        <taxon>eudicotyledons</taxon>
        <taxon>Gunneridae</taxon>
        <taxon>Pentapetalae</taxon>
        <taxon>rosids</taxon>
        <taxon>malvids</taxon>
        <taxon>Sapindales</taxon>
        <taxon>Meliaceae</taxon>
        <taxon>Melia</taxon>
    </lineage>
</organism>
<evidence type="ECO:0000313" key="1">
    <source>
        <dbReference type="EMBL" id="KAJ4713118.1"/>
    </source>
</evidence>
<keyword evidence="1" id="KW-0675">Receptor</keyword>
<gene>
    <name evidence="1" type="ORF">OWV82_015258</name>
</gene>
<dbReference type="EMBL" id="CM051401">
    <property type="protein sequence ID" value="KAJ4713118.1"/>
    <property type="molecule type" value="Genomic_DNA"/>
</dbReference>
<dbReference type="Proteomes" id="UP001164539">
    <property type="component" value="Chromosome 8"/>
</dbReference>
<evidence type="ECO:0000313" key="2">
    <source>
        <dbReference type="Proteomes" id="UP001164539"/>
    </source>
</evidence>
<accession>A0ACC1XP57</accession>
<reference evidence="1 2" key="1">
    <citation type="journal article" date="2023" name="Science">
        <title>Complex scaffold remodeling in plant triterpene biosynthesis.</title>
        <authorList>
            <person name="De La Pena R."/>
            <person name="Hodgson H."/>
            <person name="Liu J.C."/>
            <person name="Stephenson M.J."/>
            <person name="Martin A.C."/>
            <person name="Owen C."/>
            <person name="Harkess A."/>
            <person name="Leebens-Mack J."/>
            <person name="Jimenez L.E."/>
            <person name="Osbourn A."/>
            <person name="Sattely E.S."/>
        </authorList>
    </citation>
    <scope>NUCLEOTIDE SEQUENCE [LARGE SCALE GENOMIC DNA]</scope>
    <source>
        <strain evidence="2">cv. JPN11</strain>
        <tissue evidence="1">Leaf</tissue>
    </source>
</reference>
<sequence length="269" mass="30816">MYHDGELVKYESFVEDIISVLSDGSEDSYTLGIWGMFIIGKATLALNVFIKMFTSFDASCFIPNVKEEELRPGGLDHLRRELYFKLLEGESLNSSTPGFDLNLETQRLRHKKVDVEKILVITNFVLEIPSAVIDQLSSVHKPQYAIVSMLLSFIAMLLCIVELIYKCRKEKLSWKWRSTLPWLYYPSPSRKPFGSFKDIIGLVCATFQCIFATITFDFIRRHADSPIKVNCWPIVFAFGLLCSKFLEKPERRSRSIASSTSTNLLEEIV</sequence>
<name>A0ACC1XP57_MELAZ</name>